<keyword evidence="3" id="KW-1185">Reference proteome</keyword>
<evidence type="ECO:0000256" key="1">
    <source>
        <dbReference type="SAM" id="MobiDB-lite"/>
    </source>
</evidence>
<dbReference type="RefSeq" id="WP_253887236.1">
    <property type="nucleotide sequence ID" value="NZ_BAAAVB010000013.1"/>
</dbReference>
<dbReference type="NCBIfam" id="TIGR02547">
    <property type="entry name" value="casA_cse1"/>
    <property type="match status" value="1"/>
</dbReference>
<dbReference type="EMBL" id="JAMTCO010000006">
    <property type="protein sequence ID" value="MCP2270256.1"/>
    <property type="molecule type" value="Genomic_DNA"/>
</dbReference>
<evidence type="ECO:0000313" key="2">
    <source>
        <dbReference type="EMBL" id="MCP2270256.1"/>
    </source>
</evidence>
<feature type="region of interest" description="Disordered" evidence="1">
    <location>
        <begin position="227"/>
        <end position="253"/>
    </location>
</feature>
<dbReference type="Proteomes" id="UP001205185">
    <property type="component" value="Unassembled WGS sequence"/>
</dbReference>
<gene>
    <name evidence="2" type="ORF">LV75_002757</name>
</gene>
<dbReference type="InterPro" id="IPR013381">
    <property type="entry name" value="CRISPR-assoc_prot_Cse1"/>
</dbReference>
<evidence type="ECO:0000313" key="3">
    <source>
        <dbReference type="Proteomes" id="UP001205185"/>
    </source>
</evidence>
<proteinExistence type="predicted"/>
<accession>A0ABT1ID33</accession>
<reference evidence="2 3" key="1">
    <citation type="submission" date="2022-06" db="EMBL/GenBank/DDBJ databases">
        <title>Genomic Encyclopedia of Archaeal and Bacterial Type Strains, Phase II (KMG-II): from individual species to whole genera.</title>
        <authorList>
            <person name="Goeker M."/>
        </authorList>
    </citation>
    <scope>NUCLEOTIDE SEQUENCE [LARGE SCALE GENOMIC DNA]</scope>
    <source>
        <strain evidence="2 3">DSM 44255</strain>
    </source>
</reference>
<protein>
    <submittedName>
        <fullName evidence="2">CRISPR system Cascade subunit CasA</fullName>
    </submittedName>
</protein>
<sequence length="546" mass="59977">MSSSNQPKGPGQPSFSVWAAPWVTVVDLAGTSRTVGLRELVLTAHQLRRITGESPTVTAALHRLVLALLHRVYGPPTRHDWAELWQAGEFPLPPLDDYGTRFAEAFDLFDSDRPFLQSAALSTLPPPRVPSAAKLVPYRSVGNNVTLFDHTTSKDSVELSAAEAARWLVALHSYDPGGMKTPFIKDKSSERAHCNNFGMVLVEGTTLFETLLLNLLTYDRVEMPVGSSPEDAPVWESPTSPPGTPEAGRAPRGWTDLLTWPSRRVWLRPAHRDGTAVVTQAVITPGVRLKVNLPVEEKLACFRIPRDAKGKLNRSAGMLPVRLSQRRGVWRHSIELLVVDTREEGRSRQRPAALDQVDELTEAGILPEDTVYTLRVFGQRLDSKASVVEAWSEESVPAPVALLRARDDRLGALLGSAIALADNAGSALRALQSRFRAGMRAEAETDLDAGYWPALTRPFGELLTDLGNARVAGTAEAVPLHEWGIVVIRLARDAADRWTRGSLIEGRALLELGKHRGDLDKRLAGHRTDYLSEITRYTSPTEETNA</sequence>
<dbReference type="Pfam" id="PF09481">
    <property type="entry name" value="CRISPR_Cse1"/>
    <property type="match status" value="1"/>
</dbReference>
<name>A0ABT1ID33_9PSEU</name>
<comment type="caution">
    <text evidence="2">The sequence shown here is derived from an EMBL/GenBank/DDBJ whole genome shotgun (WGS) entry which is preliminary data.</text>
</comment>
<organism evidence="2 3">
    <name type="scientific">Actinokineospora diospyrosa</name>
    <dbReference type="NCBI Taxonomy" id="103728"/>
    <lineage>
        <taxon>Bacteria</taxon>
        <taxon>Bacillati</taxon>
        <taxon>Actinomycetota</taxon>
        <taxon>Actinomycetes</taxon>
        <taxon>Pseudonocardiales</taxon>
        <taxon>Pseudonocardiaceae</taxon>
        <taxon>Actinokineospora</taxon>
    </lineage>
</organism>